<dbReference type="Gene3D" id="3.40.50.1220">
    <property type="entry name" value="TPP-binding domain"/>
    <property type="match status" value="2"/>
</dbReference>
<dbReference type="GO" id="GO:0000122">
    <property type="term" value="P:negative regulation of transcription by RNA polymerase II"/>
    <property type="evidence" value="ECO:0007669"/>
    <property type="project" value="TreeGrafter"/>
</dbReference>
<dbReference type="GO" id="GO:0070403">
    <property type="term" value="F:NAD+ binding"/>
    <property type="evidence" value="ECO:0007669"/>
    <property type="project" value="InterPro"/>
</dbReference>
<dbReference type="InterPro" id="IPR026591">
    <property type="entry name" value="Sirtuin_cat_small_dom_sf"/>
</dbReference>
<feature type="compositionally biased region" description="Basic and acidic residues" evidence="7">
    <location>
        <begin position="566"/>
        <end position="577"/>
    </location>
</feature>
<evidence type="ECO:0000256" key="6">
    <source>
        <dbReference type="PROSITE-ProRule" id="PRU00236"/>
    </source>
</evidence>
<feature type="region of interest" description="Disordered" evidence="7">
    <location>
        <begin position="449"/>
        <end position="483"/>
    </location>
</feature>
<keyword evidence="5" id="KW-0496">Mitochondrion</keyword>
<dbReference type="SUPFAM" id="SSF52467">
    <property type="entry name" value="DHS-like NAD/FAD-binding domain"/>
    <property type="match status" value="1"/>
</dbReference>
<feature type="compositionally biased region" description="Low complexity" evidence="7">
    <location>
        <begin position="583"/>
        <end position="595"/>
    </location>
</feature>
<organism evidence="9 10">
    <name type="scientific">Calocera viscosa (strain TUFC12733)</name>
    <dbReference type="NCBI Taxonomy" id="1330018"/>
    <lineage>
        <taxon>Eukaryota</taxon>
        <taxon>Fungi</taxon>
        <taxon>Dikarya</taxon>
        <taxon>Basidiomycota</taxon>
        <taxon>Agaricomycotina</taxon>
        <taxon>Dacrymycetes</taxon>
        <taxon>Dacrymycetales</taxon>
        <taxon>Dacrymycetaceae</taxon>
        <taxon>Calocera</taxon>
    </lineage>
</organism>
<feature type="compositionally biased region" description="Low complexity" evidence="7">
    <location>
        <begin position="267"/>
        <end position="287"/>
    </location>
</feature>
<keyword evidence="4" id="KW-0520">NAD</keyword>
<evidence type="ECO:0000256" key="2">
    <source>
        <dbReference type="ARBA" id="ARBA00006924"/>
    </source>
</evidence>
<evidence type="ECO:0000256" key="7">
    <source>
        <dbReference type="SAM" id="MobiDB-lite"/>
    </source>
</evidence>
<dbReference type="GO" id="GO:0031934">
    <property type="term" value="C:mating-type region heterochromatin"/>
    <property type="evidence" value="ECO:0007669"/>
    <property type="project" value="TreeGrafter"/>
</dbReference>
<feature type="region of interest" description="Disordered" evidence="7">
    <location>
        <begin position="234"/>
        <end position="287"/>
    </location>
</feature>
<evidence type="ECO:0000313" key="10">
    <source>
        <dbReference type="Proteomes" id="UP000076738"/>
    </source>
</evidence>
<comment type="caution">
    <text evidence="6">Lacks conserved residue(s) required for the propagation of feature annotation.</text>
</comment>
<name>A0A167QZY6_CALVF</name>
<dbReference type="STRING" id="1330018.A0A167QZY6"/>
<sequence length="733" mass="79779">MPQPLIMPAKAHTTAHIHIPPAPPAAVPSHAKRSSSVDLRTVADAIARGRRVVVVCGAGVSVAAGIPDFRSPAGLFKTLKEENPSELLTSGKDLFDTRVFQSPQALALFNRTMSALATTSAQAQPTIFHTVLRRLEDRGRLLRVYTQNIDALEEKAGLELGVPVWPQQKKTPTKSKRGVKRKADSMLSAQSAHEHASQMQATTSAMMAIDDGASISIDGDVTPTSTPRTTDLLLPVQPLPNPALNGLLTPPKTPSRNSSPATSASLFTPGTAHAGTAGPSAPAAAPGPSFHAPRCIPVHGTLRSLYCVSCGYSVPLEEKLPVLATGSAPSCPKCAEIDAARQAANKRSRGIGRLRPSVVLYGEEHKEGEAVGECVRRDLVGLGDAGPGERAKQSRQPDLLVVVGTSLQVPGTRRIVKEFSKAVRPIVSPEVETRPLPAEEDVTEMDIFGAPDSPLTPLSSDSDGFSTPSTPSPTPRRRAAAPKTFNAQPSIRTVYVNFDYPTPARDWEGVFDVWIQGDAQVFAKAVESAMKRVEREEREAEAERARKEEQRERLVLRREEDRIRKEDEARRAEQELRRRQRHALAAGRQKAAAQKTKSARKSPWKASRSPTKFIHHTPTTRTPTAPRTPTKATAHVLPATPESLTRYTPALPQPTITRSTTSPLRLRIRFPPGFFPSMSAILGTHSRPHPPSEEETSEEDEDSVVRPPTQSEYLRKVGLGLRKRRELNYRVMT</sequence>
<evidence type="ECO:0000256" key="4">
    <source>
        <dbReference type="ARBA" id="ARBA00023027"/>
    </source>
</evidence>
<dbReference type="GO" id="GO:0006282">
    <property type="term" value="P:regulation of DNA repair"/>
    <property type="evidence" value="ECO:0007669"/>
    <property type="project" value="TreeGrafter"/>
</dbReference>
<dbReference type="GO" id="GO:0031508">
    <property type="term" value="P:pericentric heterochromatin formation"/>
    <property type="evidence" value="ECO:0007669"/>
    <property type="project" value="TreeGrafter"/>
</dbReference>
<comment type="similarity">
    <text evidence="2">Belongs to the sirtuin family. Class I subfamily.</text>
</comment>
<evidence type="ECO:0000256" key="1">
    <source>
        <dbReference type="ARBA" id="ARBA00004173"/>
    </source>
</evidence>
<dbReference type="InterPro" id="IPR026590">
    <property type="entry name" value="Ssirtuin_cat_dom"/>
</dbReference>
<feature type="compositionally biased region" description="Acidic residues" evidence="7">
    <location>
        <begin position="693"/>
        <end position="702"/>
    </location>
</feature>
<comment type="subcellular location">
    <subcellularLocation>
        <location evidence="1">Mitochondrion</location>
    </subcellularLocation>
</comment>
<dbReference type="PANTHER" id="PTHR11085">
    <property type="entry name" value="NAD-DEPENDENT PROTEIN DEACYLASE SIRTUIN-5, MITOCHONDRIAL-RELATED"/>
    <property type="match status" value="1"/>
</dbReference>
<dbReference type="InterPro" id="IPR029035">
    <property type="entry name" value="DHS-like_NAD/FAD-binding_dom"/>
</dbReference>
<dbReference type="InterPro" id="IPR003000">
    <property type="entry name" value="Sirtuin"/>
</dbReference>
<dbReference type="Pfam" id="PF02146">
    <property type="entry name" value="SIR2"/>
    <property type="match status" value="2"/>
</dbReference>
<feature type="region of interest" description="Disordered" evidence="7">
    <location>
        <begin position="566"/>
        <end position="632"/>
    </location>
</feature>
<dbReference type="GO" id="GO:0005739">
    <property type="term" value="C:mitochondrion"/>
    <property type="evidence" value="ECO:0007669"/>
    <property type="project" value="UniProtKB-SubCell"/>
</dbReference>
<evidence type="ECO:0000256" key="3">
    <source>
        <dbReference type="ARBA" id="ARBA00022679"/>
    </source>
</evidence>
<feature type="region of interest" description="Disordered" evidence="7">
    <location>
        <begin position="534"/>
        <end position="553"/>
    </location>
</feature>
<dbReference type="PANTHER" id="PTHR11085:SF15">
    <property type="entry name" value="NAD-DEPENDENT HISTONE DEACETYLASE HST4"/>
    <property type="match status" value="1"/>
</dbReference>
<dbReference type="AlphaFoldDB" id="A0A167QZY6"/>
<dbReference type="GO" id="GO:0005634">
    <property type="term" value="C:nucleus"/>
    <property type="evidence" value="ECO:0007669"/>
    <property type="project" value="TreeGrafter"/>
</dbReference>
<proteinExistence type="inferred from homology"/>
<feature type="compositionally biased region" description="Low complexity" evidence="7">
    <location>
        <begin position="451"/>
        <end position="469"/>
    </location>
</feature>
<dbReference type="GO" id="GO:0017136">
    <property type="term" value="F:histone deacetylase activity, NAD-dependent"/>
    <property type="evidence" value="ECO:0007669"/>
    <property type="project" value="TreeGrafter"/>
</dbReference>
<dbReference type="OrthoDB" id="2919105at2759"/>
<evidence type="ECO:0000259" key="8">
    <source>
        <dbReference type="PROSITE" id="PS50305"/>
    </source>
</evidence>
<feature type="compositionally biased region" description="Polar residues" evidence="7">
    <location>
        <begin position="254"/>
        <end position="266"/>
    </location>
</feature>
<reference evidence="9 10" key="1">
    <citation type="journal article" date="2016" name="Mol. Biol. Evol.">
        <title>Comparative Genomics of Early-Diverging Mushroom-Forming Fungi Provides Insights into the Origins of Lignocellulose Decay Capabilities.</title>
        <authorList>
            <person name="Nagy L.G."/>
            <person name="Riley R."/>
            <person name="Tritt A."/>
            <person name="Adam C."/>
            <person name="Daum C."/>
            <person name="Floudas D."/>
            <person name="Sun H."/>
            <person name="Yadav J.S."/>
            <person name="Pangilinan J."/>
            <person name="Larsson K.H."/>
            <person name="Matsuura K."/>
            <person name="Barry K."/>
            <person name="Labutti K."/>
            <person name="Kuo R."/>
            <person name="Ohm R.A."/>
            <person name="Bhattacharya S.S."/>
            <person name="Shirouzu T."/>
            <person name="Yoshinaga Y."/>
            <person name="Martin F.M."/>
            <person name="Grigoriev I.V."/>
            <person name="Hibbett D.S."/>
        </authorList>
    </citation>
    <scope>NUCLEOTIDE SEQUENCE [LARGE SCALE GENOMIC DNA]</scope>
    <source>
        <strain evidence="9 10">TUFC12733</strain>
    </source>
</reference>
<evidence type="ECO:0000256" key="5">
    <source>
        <dbReference type="ARBA" id="ARBA00023128"/>
    </source>
</evidence>
<protein>
    <submittedName>
        <fullName evidence="9">DHS-like NAD/FAD-binding domain-containing protein</fullName>
    </submittedName>
</protein>
<keyword evidence="3" id="KW-0808">Transferase</keyword>
<feature type="compositionally biased region" description="Low complexity" evidence="7">
    <location>
        <begin position="617"/>
        <end position="632"/>
    </location>
</feature>
<dbReference type="EMBL" id="KV417269">
    <property type="protein sequence ID" value="KZP00421.1"/>
    <property type="molecule type" value="Genomic_DNA"/>
</dbReference>
<feature type="region of interest" description="Disordered" evidence="7">
    <location>
        <begin position="679"/>
        <end position="711"/>
    </location>
</feature>
<dbReference type="GO" id="GO:1990414">
    <property type="term" value="P:replication-born double-strand break repair via sister chromatid exchange"/>
    <property type="evidence" value="ECO:0007669"/>
    <property type="project" value="TreeGrafter"/>
</dbReference>
<feature type="domain" description="Deacetylase sirtuin-type" evidence="8">
    <location>
        <begin position="32"/>
        <end position="451"/>
    </location>
</feature>
<keyword evidence="10" id="KW-1185">Reference proteome</keyword>
<dbReference type="PROSITE" id="PS50305">
    <property type="entry name" value="SIRTUIN"/>
    <property type="match status" value="1"/>
</dbReference>
<gene>
    <name evidence="9" type="ORF">CALVIDRAFT_552710</name>
</gene>
<accession>A0A167QZY6</accession>
<dbReference type="InterPro" id="IPR050134">
    <property type="entry name" value="NAD-dep_sirtuin_deacylases"/>
</dbReference>
<dbReference type="Gene3D" id="3.30.1600.10">
    <property type="entry name" value="SIR2/SIRT2 'Small Domain"/>
    <property type="match status" value="1"/>
</dbReference>
<dbReference type="Proteomes" id="UP000076738">
    <property type="component" value="Unassembled WGS sequence"/>
</dbReference>
<evidence type="ECO:0000313" key="9">
    <source>
        <dbReference type="EMBL" id="KZP00421.1"/>
    </source>
</evidence>